<feature type="compositionally biased region" description="Polar residues" evidence="1">
    <location>
        <begin position="30"/>
        <end position="46"/>
    </location>
</feature>
<feature type="compositionally biased region" description="Basic and acidic residues" evidence="1">
    <location>
        <begin position="1"/>
        <end position="13"/>
    </location>
</feature>
<sequence>MYRHPHLSDDSLRRLSSNNPFRQMGPPPVQSASPLSQSVPEDSSFAQWVERNRQFDADHDDDDHDDYEIDMTR</sequence>
<reference evidence="2 3" key="1">
    <citation type="submission" date="2019-07" db="EMBL/GenBank/DDBJ databases">
        <title>Genome assembly of two rare yeast pathogens: Diutina rugosa and Trichomonascus ciferrii.</title>
        <authorList>
            <person name="Mixao V."/>
            <person name="Saus E."/>
            <person name="Hansen A."/>
            <person name="Lass-Flor C."/>
            <person name="Gabaldon T."/>
        </authorList>
    </citation>
    <scope>NUCLEOTIDE SEQUENCE [LARGE SCALE GENOMIC DNA]</scope>
    <source>
        <strain evidence="2 3">CBS 613</strain>
    </source>
</reference>
<gene>
    <name evidence="2" type="ORF">DIURU_005126</name>
</gene>
<protein>
    <submittedName>
        <fullName evidence="2">Uncharacterized protein</fullName>
    </submittedName>
</protein>
<dbReference type="Proteomes" id="UP000449547">
    <property type="component" value="Unassembled WGS sequence"/>
</dbReference>
<evidence type="ECO:0000256" key="1">
    <source>
        <dbReference type="SAM" id="MobiDB-lite"/>
    </source>
</evidence>
<dbReference type="AlphaFoldDB" id="A0A642UEN7"/>
<evidence type="ECO:0000313" key="3">
    <source>
        <dbReference type="Proteomes" id="UP000449547"/>
    </source>
</evidence>
<dbReference type="GeneID" id="54783777"/>
<organism evidence="2 3">
    <name type="scientific">Diutina rugosa</name>
    <name type="common">Yeast</name>
    <name type="synonym">Candida rugosa</name>
    <dbReference type="NCBI Taxonomy" id="5481"/>
    <lineage>
        <taxon>Eukaryota</taxon>
        <taxon>Fungi</taxon>
        <taxon>Dikarya</taxon>
        <taxon>Ascomycota</taxon>
        <taxon>Saccharomycotina</taxon>
        <taxon>Pichiomycetes</taxon>
        <taxon>Debaryomycetaceae</taxon>
        <taxon>Diutina</taxon>
    </lineage>
</organism>
<feature type="compositionally biased region" description="Acidic residues" evidence="1">
    <location>
        <begin position="58"/>
        <end position="73"/>
    </location>
</feature>
<dbReference type="EMBL" id="SWFT01000153">
    <property type="protein sequence ID" value="KAA8897695.1"/>
    <property type="molecule type" value="Genomic_DNA"/>
</dbReference>
<dbReference type="RefSeq" id="XP_034010123.1">
    <property type="nucleotide sequence ID" value="XM_034158074.1"/>
</dbReference>
<evidence type="ECO:0000313" key="2">
    <source>
        <dbReference type="EMBL" id="KAA8897695.1"/>
    </source>
</evidence>
<feature type="region of interest" description="Disordered" evidence="1">
    <location>
        <begin position="1"/>
        <end position="73"/>
    </location>
</feature>
<comment type="caution">
    <text evidence="2">The sequence shown here is derived from an EMBL/GenBank/DDBJ whole genome shotgun (WGS) entry which is preliminary data.</text>
</comment>
<accession>A0A642UEN7</accession>
<keyword evidence="3" id="KW-1185">Reference proteome</keyword>
<dbReference type="VEuPathDB" id="FungiDB:DIURU_005126"/>
<proteinExistence type="predicted"/>
<name>A0A642UEN7_DIURU</name>